<dbReference type="EMBL" id="LJXB01000075">
    <property type="protein sequence ID" value="KPU59701.1"/>
    <property type="molecule type" value="Genomic_DNA"/>
</dbReference>
<organism evidence="1 2">
    <name type="scientific">Pseudomonas fluorescens</name>
    <dbReference type="NCBI Taxonomy" id="294"/>
    <lineage>
        <taxon>Bacteria</taxon>
        <taxon>Pseudomonadati</taxon>
        <taxon>Pseudomonadota</taxon>
        <taxon>Gammaproteobacteria</taxon>
        <taxon>Pseudomonadales</taxon>
        <taxon>Pseudomonadaceae</taxon>
        <taxon>Pseudomonas</taxon>
    </lineage>
</organism>
<comment type="caution">
    <text evidence="1">The sequence shown here is derived from an EMBL/GenBank/DDBJ whole genome shotgun (WGS) entry which is preliminary data.</text>
</comment>
<dbReference type="RefSeq" id="WP_057397767.1">
    <property type="nucleotide sequence ID" value="NZ_LJXB01000075.1"/>
</dbReference>
<evidence type="ECO:0000313" key="2">
    <source>
        <dbReference type="Proteomes" id="UP000050349"/>
    </source>
</evidence>
<reference evidence="1 2" key="1">
    <citation type="submission" date="2015-09" db="EMBL/GenBank/DDBJ databases">
        <authorList>
            <person name="Jackson K.R."/>
            <person name="Lunt B.L."/>
            <person name="Fisher J.N.B."/>
            <person name="Gardner A.V."/>
            <person name="Bailey M.E."/>
            <person name="Deus L.M."/>
            <person name="Earl A.S."/>
            <person name="Gibby P.D."/>
            <person name="Hartmann K.A."/>
            <person name="Liu J.E."/>
            <person name="Manci A.M."/>
            <person name="Nielsen D.A."/>
            <person name="Solomon M.B."/>
            <person name="Breakwell D.P."/>
            <person name="Burnett S.H."/>
            <person name="Grose J.H."/>
        </authorList>
    </citation>
    <scope>NUCLEOTIDE SEQUENCE [LARGE SCALE GENOMIC DNA]</scope>
    <source>
        <strain evidence="1 2">S613</strain>
    </source>
</reference>
<accession>A0A0P8XIC2</accession>
<dbReference type="PATRIC" id="fig|294.162.peg.2647"/>
<dbReference type="AlphaFoldDB" id="A0A0P8XIC2"/>
<dbReference type="OrthoDB" id="7026325at2"/>
<proteinExistence type="predicted"/>
<sequence>MKKTVSDTWLVNGNIMIFCGSHTDSFKKDILASSLLAELVAVKNSHRTASWLTYTDTVIKTGWIVNSRATQQLEFENRSLLNVVEQSAGSALPQDERQTLAIALAQMVNLPSDSPAIRTIVEKLHKNATESNTTTDTPVSTTVLLTIIRNDKTVVTLQVAFETLHGIAIDILDQPVLSAGNDRQTNSWLLRSLLDERHYNLVRDDVLKKLGLNIETRLLQIPVPADLD</sequence>
<dbReference type="Proteomes" id="UP000050349">
    <property type="component" value="Unassembled WGS sequence"/>
</dbReference>
<gene>
    <name evidence="1" type="ORF">AN403_3171</name>
</gene>
<evidence type="ECO:0000313" key="1">
    <source>
        <dbReference type="EMBL" id="KPU59701.1"/>
    </source>
</evidence>
<name>A0A0P8XIC2_PSEFL</name>
<protein>
    <submittedName>
        <fullName evidence="1">Uncharacterized protein</fullName>
    </submittedName>
</protein>